<dbReference type="EMBL" id="JAAXOT010000016">
    <property type="protein sequence ID" value="NKY59484.1"/>
    <property type="molecule type" value="Genomic_DNA"/>
</dbReference>
<organism evidence="1 2">
    <name type="scientific">Nocardia flavorosea</name>
    <dbReference type="NCBI Taxonomy" id="53429"/>
    <lineage>
        <taxon>Bacteria</taxon>
        <taxon>Bacillati</taxon>
        <taxon>Actinomycetota</taxon>
        <taxon>Actinomycetes</taxon>
        <taxon>Mycobacteriales</taxon>
        <taxon>Nocardiaceae</taxon>
        <taxon>Nocardia</taxon>
    </lineage>
</organism>
<dbReference type="Proteomes" id="UP000570678">
    <property type="component" value="Unassembled WGS sequence"/>
</dbReference>
<gene>
    <name evidence="1" type="ORF">HGA15_25675</name>
</gene>
<dbReference type="RefSeq" id="WP_157116500.1">
    <property type="nucleotide sequence ID" value="NZ_JAAXOT010000016.1"/>
</dbReference>
<protein>
    <submittedName>
        <fullName evidence="1">Uncharacterized protein</fullName>
    </submittedName>
</protein>
<comment type="caution">
    <text evidence="1">The sequence shown here is derived from an EMBL/GenBank/DDBJ whole genome shotgun (WGS) entry which is preliminary data.</text>
</comment>
<evidence type="ECO:0000313" key="2">
    <source>
        <dbReference type="Proteomes" id="UP000570678"/>
    </source>
</evidence>
<accession>A0A846YPM4</accession>
<evidence type="ECO:0000313" key="1">
    <source>
        <dbReference type="EMBL" id="NKY59484.1"/>
    </source>
</evidence>
<proteinExistence type="predicted"/>
<dbReference type="AlphaFoldDB" id="A0A846YPM4"/>
<keyword evidence="2" id="KW-1185">Reference proteome</keyword>
<sequence length="258" mass="28059">MEGVPGCGAPVLTDAGGAVEGNWLRTEAERVGGRIDDDPAAGLLPDIGALGGVGFDPGRLHPDVRDFYEQTALWRMEAWVQWAPGFAMGGWFVTRFFGRRVGQLALPIRSLDTARGIDSRVEQLVDADGGYRGAAWLRTSRATGEYIYSGFYRVTQLPGSDQPSVHVSFPLPLGNVQVLLRPEVGADGELRLVSPPGAFGADGAYVTVVEGDRCWAARIPIHEEFRVFADSTNLLRTDHTLNLGRATALRLHYLLVRD</sequence>
<name>A0A846YPM4_9NOCA</name>
<reference evidence="1 2" key="1">
    <citation type="submission" date="2020-04" db="EMBL/GenBank/DDBJ databases">
        <title>MicrobeNet Type strains.</title>
        <authorList>
            <person name="Nicholson A.C."/>
        </authorList>
    </citation>
    <scope>NUCLEOTIDE SEQUENCE [LARGE SCALE GENOMIC DNA]</scope>
    <source>
        <strain evidence="1 2">JCM 3332</strain>
    </source>
</reference>